<dbReference type="PANTHER" id="PTHR21581">
    <property type="entry name" value="D-ALANYL-D-ALANINE CARBOXYPEPTIDASE"/>
    <property type="match status" value="1"/>
</dbReference>
<evidence type="ECO:0000256" key="1">
    <source>
        <dbReference type="ARBA" id="ARBA00003217"/>
    </source>
</evidence>
<evidence type="ECO:0000256" key="13">
    <source>
        <dbReference type="PIRSR" id="PIRSR618044-1"/>
    </source>
</evidence>
<keyword evidence="5 18" id="KW-0121">Carboxypeptidase</keyword>
<evidence type="ECO:0000256" key="2">
    <source>
        <dbReference type="ARBA" id="ARBA00004752"/>
    </source>
</evidence>
<evidence type="ECO:0000256" key="7">
    <source>
        <dbReference type="ARBA" id="ARBA00022729"/>
    </source>
</evidence>
<name>A0A848B8H0_9FIRM</name>
<dbReference type="SMART" id="SM00936">
    <property type="entry name" value="PBP5_C"/>
    <property type="match status" value="1"/>
</dbReference>
<evidence type="ECO:0000256" key="4">
    <source>
        <dbReference type="ARBA" id="ARBA00012448"/>
    </source>
</evidence>
<dbReference type="GO" id="GO:0008360">
    <property type="term" value="P:regulation of cell shape"/>
    <property type="evidence" value="ECO:0007669"/>
    <property type="project" value="UniProtKB-KW"/>
</dbReference>
<comment type="similarity">
    <text evidence="3 15">Belongs to the peptidase S11 family.</text>
</comment>
<dbReference type="PANTHER" id="PTHR21581:SF33">
    <property type="entry name" value="D-ALANYL-D-ALANINE CARBOXYPEPTIDASE DACB"/>
    <property type="match status" value="1"/>
</dbReference>
<protein>
    <recommendedName>
        <fullName evidence="4">serine-type D-Ala-D-Ala carboxypeptidase</fullName>
        <ecNumber evidence="4">3.4.16.4</ecNumber>
    </recommendedName>
</protein>
<gene>
    <name evidence="18" type="ORF">HF878_02645</name>
</gene>
<dbReference type="Gene3D" id="2.60.410.10">
    <property type="entry name" value="D-Ala-D-Ala carboxypeptidase, C-terminal domain"/>
    <property type="match status" value="1"/>
</dbReference>
<dbReference type="RefSeq" id="WP_170077117.1">
    <property type="nucleotide sequence ID" value="NZ_JABAFA010000004.1"/>
</dbReference>
<feature type="active site" description="Acyl-ester intermediate" evidence="13">
    <location>
        <position position="95"/>
    </location>
</feature>
<dbReference type="SUPFAM" id="SSF56601">
    <property type="entry name" value="beta-lactamase/transpeptidase-like"/>
    <property type="match status" value="1"/>
</dbReference>
<dbReference type="SUPFAM" id="SSF69189">
    <property type="entry name" value="Penicillin-binding protein associated domain"/>
    <property type="match status" value="1"/>
</dbReference>
<dbReference type="InterPro" id="IPR015956">
    <property type="entry name" value="Peniciliin-bd_prot_C_sf"/>
</dbReference>
<dbReference type="AlphaFoldDB" id="A0A848B8H0"/>
<keyword evidence="10" id="KW-0573">Peptidoglycan synthesis</keyword>
<evidence type="ECO:0000256" key="14">
    <source>
        <dbReference type="PIRSR" id="PIRSR618044-2"/>
    </source>
</evidence>
<dbReference type="Gene3D" id="3.40.710.10">
    <property type="entry name" value="DD-peptidase/beta-lactamase superfamily"/>
    <property type="match status" value="1"/>
</dbReference>
<evidence type="ECO:0000256" key="5">
    <source>
        <dbReference type="ARBA" id="ARBA00022645"/>
    </source>
</evidence>
<evidence type="ECO:0000256" key="3">
    <source>
        <dbReference type="ARBA" id="ARBA00007164"/>
    </source>
</evidence>
<accession>A0A848B8H0</accession>
<reference evidence="18 19" key="1">
    <citation type="submission" date="2020-04" db="EMBL/GenBank/DDBJ databases">
        <authorList>
            <person name="Hitch T.C.A."/>
            <person name="Wylensek D."/>
            <person name="Clavel T."/>
        </authorList>
    </citation>
    <scope>NUCLEOTIDE SEQUENCE [LARGE SCALE GENOMIC DNA]</scope>
    <source>
        <strain evidence="18 19">PG-130-P53-12</strain>
    </source>
</reference>
<keyword evidence="6" id="KW-0645">Protease</keyword>
<dbReference type="EC" id="3.4.16.4" evidence="4"/>
<proteinExistence type="inferred from homology"/>
<evidence type="ECO:0000256" key="10">
    <source>
        <dbReference type="ARBA" id="ARBA00022984"/>
    </source>
</evidence>
<evidence type="ECO:0000256" key="9">
    <source>
        <dbReference type="ARBA" id="ARBA00022960"/>
    </source>
</evidence>
<dbReference type="PRINTS" id="PR00725">
    <property type="entry name" value="DADACBPTASE1"/>
</dbReference>
<dbReference type="EMBL" id="JABAFA010000004">
    <property type="protein sequence ID" value="NMD98384.1"/>
    <property type="molecule type" value="Genomic_DNA"/>
</dbReference>
<feature type="active site" description="Proton acceptor" evidence="13">
    <location>
        <position position="98"/>
    </location>
</feature>
<dbReference type="InterPro" id="IPR018044">
    <property type="entry name" value="Peptidase_S11"/>
</dbReference>
<dbReference type="Pfam" id="PF00768">
    <property type="entry name" value="Peptidase_S11"/>
    <property type="match status" value="1"/>
</dbReference>
<evidence type="ECO:0000256" key="8">
    <source>
        <dbReference type="ARBA" id="ARBA00022801"/>
    </source>
</evidence>
<evidence type="ECO:0000256" key="11">
    <source>
        <dbReference type="ARBA" id="ARBA00023316"/>
    </source>
</evidence>
<dbReference type="GO" id="GO:0006508">
    <property type="term" value="P:proteolysis"/>
    <property type="evidence" value="ECO:0007669"/>
    <property type="project" value="UniProtKB-KW"/>
</dbReference>
<keyword evidence="7 16" id="KW-0732">Signal</keyword>
<dbReference type="Pfam" id="PF07943">
    <property type="entry name" value="PBP5_C"/>
    <property type="match status" value="1"/>
</dbReference>
<evidence type="ECO:0000256" key="15">
    <source>
        <dbReference type="RuleBase" id="RU004016"/>
    </source>
</evidence>
<evidence type="ECO:0000256" key="16">
    <source>
        <dbReference type="SAM" id="SignalP"/>
    </source>
</evidence>
<dbReference type="GO" id="GO:0009252">
    <property type="term" value="P:peptidoglycan biosynthetic process"/>
    <property type="evidence" value="ECO:0007669"/>
    <property type="project" value="UniProtKB-UniPathway"/>
</dbReference>
<feature type="active site" evidence="13">
    <location>
        <position position="150"/>
    </location>
</feature>
<evidence type="ECO:0000256" key="12">
    <source>
        <dbReference type="ARBA" id="ARBA00034000"/>
    </source>
</evidence>
<dbReference type="InterPro" id="IPR001967">
    <property type="entry name" value="Peptidase_S11_N"/>
</dbReference>
<keyword evidence="19" id="KW-1185">Reference proteome</keyword>
<dbReference type="InterPro" id="IPR037167">
    <property type="entry name" value="Peptidase_S11_C_sf"/>
</dbReference>
<organism evidence="18 19">
    <name type="scientific">Selenomonas bovis</name>
    <dbReference type="NCBI Taxonomy" id="416586"/>
    <lineage>
        <taxon>Bacteria</taxon>
        <taxon>Bacillati</taxon>
        <taxon>Bacillota</taxon>
        <taxon>Negativicutes</taxon>
        <taxon>Selenomonadales</taxon>
        <taxon>Selenomonadaceae</taxon>
        <taxon>Selenomonas</taxon>
    </lineage>
</organism>
<evidence type="ECO:0000259" key="17">
    <source>
        <dbReference type="SMART" id="SM00936"/>
    </source>
</evidence>
<dbReference type="GO" id="GO:0071555">
    <property type="term" value="P:cell wall organization"/>
    <property type="evidence" value="ECO:0007669"/>
    <property type="project" value="UniProtKB-KW"/>
</dbReference>
<feature type="domain" description="Peptidase S11 D-Ala-D-Ala carboxypeptidase A C-terminal" evidence="17">
    <location>
        <begin position="303"/>
        <end position="392"/>
    </location>
</feature>
<sequence length="409" mass="44124">MNRNHRTSKARWRCWLLPAVSCLLVLSLTAGEAAAALADDIIRKAPQNTPKVEGLVLSPDDALPRVTARSAVVMEARTGRVLYARNMNERRFPASTTKIMTLIIALERGNLDDVVTVSAHAAGTEGSTIWLAPGDKITLRELLYGMMLHSGNDATVAVAEHIAGSVDAFARLMTAKAKELGATDTHFVNANGLPDDAHYTTAHDMALIASYGYSLPGFEEIVSTKEIAFPWVKDETHRLRNENQMLWLYEGGNGVKTGYTEAAGRCLVSAAKRDGIQLVAVVLDSNWMWNDSILLLDYGFRQIDTVTVVKAGTKVGSCAVSGSGTRRIEAQAAESIVLPVVDGKSGYTQEVSLPKAVKAPIQAGDTVGTLHVYYGGKEVAATDLVAATSAQRRSFFLTVWHGLRQLLGM</sequence>
<evidence type="ECO:0000256" key="6">
    <source>
        <dbReference type="ARBA" id="ARBA00022670"/>
    </source>
</evidence>
<dbReference type="InterPro" id="IPR012907">
    <property type="entry name" value="Peptidase_S11_C"/>
</dbReference>
<comment type="catalytic activity">
    <reaction evidence="12">
        <text>Preferential cleavage: (Ac)2-L-Lys-D-Ala-|-D-Ala. Also transpeptidation of peptidyl-alanyl moieties that are N-acyl substituents of D-alanine.</text>
        <dbReference type="EC" id="3.4.16.4"/>
    </reaction>
</comment>
<comment type="pathway">
    <text evidence="2">Cell wall biogenesis; peptidoglycan biosynthesis.</text>
</comment>
<comment type="caution">
    <text evidence="18">The sequence shown here is derived from an EMBL/GenBank/DDBJ whole genome shotgun (WGS) entry which is preliminary data.</text>
</comment>
<keyword evidence="8" id="KW-0378">Hydrolase</keyword>
<dbReference type="InterPro" id="IPR012338">
    <property type="entry name" value="Beta-lactam/transpept-like"/>
</dbReference>
<evidence type="ECO:0000313" key="18">
    <source>
        <dbReference type="EMBL" id="NMD98384.1"/>
    </source>
</evidence>
<dbReference type="Proteomes" id="UP000543804">
    <property type="component" value="Unassembled WGS sequence"/>
</dbReference>
<feature type="signal peptide" evidence="16">
    <location>
        <begin position="1"/>
        <end position="35"/>
    </location>
</feature>
<comment type="function">
    <text evidence="1">Removes C-terminal D-alanyl residues from sugar-peptide cell wall precursors.</text>
</comment>
<evidence type="ECO:0000313" key="19">
    <source>
        <dbReference type="Proteomes" id="UP000543804"/>
    </source>
</evidence>
<feature type="binding site" evidence="14">
    <location>
        <position position="256"/>
    </location>
    <ligand>
        <name>substrate</name>
    </ligand>
</feature>
<keyword evidence="11" id="KW-0961">Cell wall biogenesis/degradation</keyword>
<keyword evidence="9" id="KW-0133">Cell shape</keyword>
<dbReference type="UniPathway" id="UPA00219"/>
<feature type="chain" id="PRO_5032947763" description="serine-type D-Ala-D-Ala carboxypeptidase" evidence="16">
    <location>
        <begin position="36"/>
        <end position="409"/>
    </location>
</feature>
<dbReference type="GO" id="GO:0009002">
    <property type="term" value="F:serine-type D-Ala-D-Ala carboxypeptidase activity"/>
    <property type="evidence" value="ECO:0007669"/>
    <property type="project" value="UniProtKB-EC"/>
</dbReference>